<dbReference type="InterPro" id="IPR015443">
    <property type="entry name" value="Aldose_1-epimerase"/>
</dbReference>
<proteinExistence type="inferred from homology"/>
<dbReference type="InterPro" id="IPR047215">
    <property type="entry name" value="Galactose_mutarotase-like"/>
</dbReference>
<evidence type="ECO:0000256" key="6">
    <source>
        <dbReference type="ARBA" id="ARBA00023235"/>
    </source>
</evidence>
<gene>
    <name evidence="9" type="ORF">HCJ92_04945</name>
</gene>
<evidence type="ECO:0000256" key="2">
    <source>
        <dbReference type="ARBA" id="ARBA00005028"/>
    </source>
</evidence>
<dbReference type="NCBIfam" id="NF008277">
    <property type="entry name" value="PRK11055.1"/>
    <property type="match status" value="1"/>
</dbReference>
<comment type="similarity">
    <text evidence="3 8">Belongs to the aldose epimerase family.</text>
</comment>
<name>A0ABX1AJ06_9ACTN</name>
<dbReference type="EMBL" id="JAAVJB010000021">
    <property type="protein sequence ID" value="NJP65651.1"/>
    <property type="molecule type" value="Genomic_DNA"/>
</dbReference>
<reference evidence="9 10" key="1">
    <citation type="submission" date="2020-03" db="EMBL/GenBank/DDBJ databases">
        <title>Draft genome of Streptomyces sp. ventii, isolated from the Axial Seamount in the Pacific Ocean, and resequencing of the two type strains Streptomyces lonarensis strain NCL 716 and Streptomyces bohaiensis strain 11A07.</title>
        <authorList>
            <person name="Loughran R.M."/>
            <person name="Pfannmuller K.M."/>
            <person name="Wasson B.J."/>
            <person name="Deadmond M.C."/>
            <person name="Paddock B.E."/>
            <person name="Koyack M.J."/>
            <person name="Gallegos D.A."/>
            <person name="Mitchell E.A."/>
            <person name="Ushijima B."/>
            <person name="Saw J.H."/>
            <person name="Mcphail K.L."/>
            <person name="Videau P."/>
        </authorList>
    </citation>
    <scope>NUCLEOTIDE SEQUENCE [LARGE SCALE GENOMIC DNA]</scope>
    <source>
        <strain evidence="10">5675061</strain>
    </source>
</reference>
<keyword evidence="7 8" id="KW-0119">Carbohydrate metabolism</keyword>
<keyword evidence="10" id="KW-1185">Reference proteome</keyword>
<dbReference type="CDD" id="cd09019">
    <property type="entry name" value="galactose_mutarotase_like"/>
    <property type="match status" value="1"/>
</dbReference>
<comment type="caution">
    <text evidence="9">The sequence shown here is derived from an EMBL/GenBank/DDBJ whole genome shotgun (WGS) entry which is preliminary data.</text>
</comment>
<dbReference type="PIRSF" id="PIRSF005096">
    <property type="entry name" value="GALM"/>
    <property type="match status" value="1"/>
</dbReference>
<evidence type="ECO:0000256" key="4">
    <source>
        <dbReference type="ARBA" id="ARBA00013185"/>
    </source>
</evidence>
<evidence type="ECO:0000256" key="1">
    <source>
        <dbReference type="ARBA" id="ARBA00001614"/>
    </source>
</evidence>
<evidence type="ECO:0000256" key="5">
    <source>
        <dbReference type="ARBA" id="ARBA00014165"/>
    </source>
</evidence>
<dbReference type="PANTHER" id="PTHR10091:SF0">
    <property type="entry name" value="GALACTOSE MUTAROTASE"/>
    <property type="match status" value="1"/>
</dbReference>
<dbReference type="Proteomes" id="UP000746503">
    <property type="component" value="Unassembled WGS sequence"/>
</dbReference>
<dbReference type="SUPFAM" id="SSF74650">
    <property type="entry name" value="Galactose mutarotase-like"/>
    <property type="match status" value="1"/>
</dbReference>
<dbReference type="InterPro" id="IPR018052">
    <property type="entry name" value="Ald1_epimerase_CS"/>
</dbReference>
<evidence type="ECO:0000256" key="8">
    <source>
        <dbReference type="PIRNR" id="PIRNR005096"/>
    </source>
</evidence>
<organism evidence="9 10">
    <name type="scientific">Streptomyces spiramenti</name>
    <dbReference type="NCBI Taxonomy" id="2720606"/>
    <lineage>
        <taxon>Bacteria</taxon>
        <taxon>Bacillati</taxon>
        <taxon>Actinomycetota</taxon>
        <taxon>Actinomycetes</taxon>
        <taxon>Kitasatosporales</taxon>
        <taxon>Streptomycetaceae</taxon>
        <taxon>Streptomyces</taxon>
    </lineage>
</organism>
<dbReference type="PROSITE" id="PS00545">
    <property type="entry name" value="ALDOSE_1_EPIMERASE"/>
    <property type="match status" value="1"/>
</dbReference>
<dbReference type="InterPro" id="IPR008183">
    <property type="entry name" value="Aldose_1/G6P_1-epimerase"/>
</dbReference>
<dbReference type="PANTHER" id="PTHR10091">
    <property type="entry name" value="ALDOSE-1-EPIMERASE"/>
    <property type="match status" value="1"/>
</dbReference>
<evidence type="ECO:0000256" key="7">
    <source>
        <dbReference type="ARBA" id="ARBA00023277"/>
    </source>
</evidence>
<dbReference type="Pfam" id="PF01263">
    <property type="entry name" value="Aldose_epim"/>
    <property type="match status" value="1"/>
</dbReference>
<evidence type="ECO:0000313" key="10">
    <source>
        <dbReference type="Proteomes" id="UP000746503"/>
    </source>
</evidence>
<comment type="pathway">
    <text evidence="2 8">Carbohydrate metabolism; hexose metabolism.</text>
</comment>
<comment type="catalytic activity">
    <reaction evidence="1 8">
        <text>alpha-D-glucose = beta-D-glucose</text>
        <dbReference type="Rhea" id="RHEA:10264"/>
        <dbReference type="ChEBI" id="CHEBI:15903"/>
        <dbReference type="ChEBI" id="CHEBI:17925"/>
        <dbReference type="EC" id="5.1.3.3"/>
    </reaction>
</comment>
<sequence length="354" mass="37658">MREAFGEDGGGNAVHRHTLAAPGVRARVLTYGCVLQSLEVPDSGGAFGNVVIGLDTMEDYLTRSRYFGAVVGRYGNRIAGGSFTLDGREHRLPRNNGDASLHGGPGGFSNRVWSVESAGPAAITLTRISEDGEEGYPGRLTARVTYTLSGGPDGAEVRIDYHAVTDAPTHVNLTNHSYFNLDGGPNVLDHELTLDAGHFLPVDEAQIPTGELAPTAGTAFDFTTPHRVGARLDDGHPQVKAANGYDHCMVFSSPAGELRPVGRLRGPGSGRVMEVLTTEPGVQFYSGNKLADHVWGPGSGLCLETQHFPDSPNRPEFPSTVLRPGEEYRSTTVYRFPAVTATGGTSEGEGASWR</sequence>
<keyword evidence="6 8" id="KW-0413">Isomerase</keyword>
<evidence type="ECO:0000256" key="3">
    <source>
        <dbReference type="ARBA" id="ARBA00006206"/>
    </source>
</evidence>
<dbReference type="InterPro" id="IPR014718">
    <property type="entry name" value="GH-type_carb-bd"/>
</dbReference>
<accession>A0ABX1AJ06</accession>
<dbReference type="EC" id="5.1.3.3" evidence="4 8"/>
<dbReference type="Gene3D" id="2.70.98.10">
    <property type="match status" value="1"/>
</dbReference>
<evidence type="ECO:0000313" key="9">
    <source>
        <dbReference type="EMBL" id="NJP65651.1"/>
    </source>
</evidence>
<protein>
    <recommendedName>
        <fullName evidence="5 8">Aldose 1-epimerase</fullName>
        <ecNumber evidence="4 8">5.1.3.3</ecNumber>
    </recommendedName>
</protein>
<dbReference type="InterPro" id="IPR011013">
    <property type="entry name" value="Gal_mutarotase_sf_dom"/>
</dbReference>